<dbReference type="CDD" id="cd00112">
    <property type="entry name" value="LDLa"/>
    <property type="match status" value="1"/>
</dbReference>
<dbReference type="InterPro" id="IPR001759">
    <property type="entry name" value="PTX_dom"/>
</dbReference>
<dbReference type="Gene3D" id="2.60.120.200">
    <property type="match status" value="1"/>
</dbReference>
<comment type="caution">
    <text evidence="11">The sequence shown here is derived from an EMBL/GenBank/DDBJ whole genome shotgun (WGS) entry which is preliminary data.</text>
</comment>
<dbReference type="PROSITE" id="PS50068">
    <property type="entry name" value="LDLRA_2"/>
    <property type="match status" value="1"/>
</dbReference>
<dbReference type="GO" id="GO:0016020">
    <property type="term" value="C:membrane"/>
    <property type="evidence" value="ECO:0007669"/>
    <property type="project" value="UniProtKB-SubCell"/>
</dbReference>
<gene>
    <name evidence="11" type="ORF">O3P69_007240</name>
</gene>
<dbReference type="InterPro" id="IPR036055">
    <property type="entry name" value="LDL_receptor-like_sf"/>
</dbReference>
<dbReference type="PRINTS" id="PR00895">
    <property type="entry name" value="PENTAXIN"/>
</dbReference>
<feature type="transmembrane region" description="Helical" evidence="8">
    <location>
        <begin position="786"/>
        <end position="804"/>
    </location>
</feature>
<keyword evidence="5 6" id="KW-1015">Disulfide bond</keyword>
<dbReference type="InterPro" id="IPR038050">
    <property type="entry name" value="Neuro_actylchol_rec"/>
</dbReference>
<comment type="subcellular location">
    <subcellularLocation>
        <location evidence="1">Membrane</location>
        <topology evidence="1">Multi-pass membrane protein</topology>
    </subcellularLocation>
</comment>
<sequence length="931" mass="105098">MTPCRCPGVLLLLVSLAMFKDAAEQTGRCAGVEGKETVTYHLMPRGMPDNKTHLILEALDQVIVKLFQEGKVDPRAFAGVVFPDERLKAREPAPPVIALPNSPCGTPQTSSQRPKIDSFTLCLWFFMTYIGNFAVVLSYRTHMEGSDTLSLGPQHSIFVMEYMNVTGWELEGHVEPQRWHSACIMRNGTARRASLFLDGAKRLDMDAPEQLYLNGTLVLGNDQDYVGGGFSTAQSAPGLVTGVYLWTRMLSLTEVREVGNCAPPEAALLAWDVTPWRMVGDVLRERVNPCQENNTHTRFLLPIKLNVQKARWFCSGHGLAFPFPTSKAENDEIVSFINMNLTSCSTKYYSGTSAWLDIVYDIVRQRWIGGPDRQPISFSAIREISIKDRLSMVVDSTGEWVFEDESCTVCQGTDIHPQVYIHGLCHKEELTEHYSTLYPRSDKRGIYYLQSFSGLRLHHESGYSWVLYHVPTNTPIAQDNSAEFFWGRKEWQLNGTAAVCGPQRQLFGPHNLTISWCRPGSFTCTSGECVPLTARCSLDPECEDESDEMDCQLVHTPDDYQTYLAPYTPILPLNYTIVLNKLWSVDLMGQLVHVTFHVNLRWRDRRLTFYNLQDNPSLNVISVTHSRFRTPFGPFHGPVWHPQVQVQDDERLAGEVDPHVQLFVRKMSPGVDVMTGVNTGPVFVADYVYKGAENDLEYSLEFESNVHCELNLAMYPFDSQRCSITVTITNVINQAVQYPSLPLHHAHPALPPHPEFTITTLTLSLKNQSTTACLTFTLHRRPAHHLFSTFLPTVLLHLIGYSSFFLPLNNFQDRSVMSLTTLLALVALYSESLAALPSTSYLKHVDIWFVFSIAFLTATVITHLGINDHKSPVILLSKDPSCPSPALWQRLRHEFHTRSADWKLMVGAKVGLGVTYVLFQIVYWGYVFVSW</sequence>
<feature type="transmembrane region" description="Helical" evidence="8">
    <location>
        <begin position="906"/>
        <end position="926"/>
    </location>
</feature>
<evidence type="ECO:0000256" key="9">
    <source>
        <dbReference type="SAM" id="SignalP"/>
    </source>
</evidence>
<dbReference type="SMART" id="SM00159">
    <property type="entry name" value="PTX"/>
    <property type="match status" value="1"/>
</dbReference>
<dbReference type="InterPro" id="IPR018000">
    <property type="entry name" value="Neurotransmitter_ion_chnl_CS"/>
</dbReference>
<dbReference type="InterPro" id="IPR036719">
    <property type="entry name" value="Neuro-gated_channel_TM_sf"/>
</dbReference>
<dbReference type="SUPFAM" id="SSF49899">
    <property type="entry name" value="Concanavalin A-like lectins/glucanases"/>
    <property type="match status" value="1"/>
</dbReference>
<dbReference type="InterPro" id="IPR006029">
    <property type="entry name" value="Neurotrans-gated_channel_TM"/>
</dbReference>
<feature type="disulfide bond" evidence="6">
    <location>
        <begin position="536"/>
        <end position="551"/>
    </location>
</feature>
<dbReference type="InterPro" id="IPR006202">
    <property type="entry name" value="Neur_chan_lig-bd"/>
</dbReference>
<proteinExistence type="predicted"/>
<dbReference type="SUPFAM" id="SSF57424">
    <property type="entry name" value="LDL receptor-like module"/>
    <property type="match status" value="1"/>
</dbReference>
<evidence type="ECO:0000313" key="12">
    <source>
        <dbReference type="Proteomes" id="UP001487740"/>
    </source>
</evidence>
<dbReference type="InterPro" id="IPR013320">
    <property type="entry name" value="ConA-like_dom_sf"/>
</dbReference>
<keyword evidence="3 8" id="KW-1133">Transmembrane helix</keyword>
<evidence type="ECO:0000313" key="11">
    <source>
        <dbReference type="EMBL" id="KAK8406436.1"/>
    </source>
</evidence>
<dbReference type="Pfam" id="PF02932">
    <property type="entry name" value="Neur_chan_memb"/>
    <property type="match status" value="1"/>
</dbReference>
<reference evidence="11 12" key="1">
    <citation type="submission" date="2023-03" db="EMBL/GenBank/DDBJ databases">
        <title>High-quality genome of Scylla paramamosain provides insights in environmental adaptation.</title>
        <authorList>
            <person name="Zhang L."/>
        </authorList>
    </citation>
    <scope>NUCLEOTIDE SEQUENCE [LARGE SCALE GENOMIC DNA]</scope>
    <source>
        <strain evidence="11">LZ_2023a</strain>
        <tissue evidence="11">Muscle</tissue>
    </source>
</reference>
<evidence type="ECO:0000256" key="8">
    <source>
        <dbReference type="SAM" id="Phobius"/>
    </source>
</evidence>
<feature type="transmembrane region" description="Helical" evidence="8">
    <location>
        <begin position="847"/>
        <end position="866"/>
    </location>
</feature>
<feature type="transmembrane region" description="Helical" evidence="8">
    <location>
        <begin position="816"/>
        <end position="835"/>
    </location>
</feature>
<dbReference type="GO" id="GO:0004888">
    <property type="term" value="F:transmembrane signaling receptor activity"/>
    <property type="evidence" value="ECO:0007669"/>
    <property type="project" value="InterPro"/>
</dbReference>
<dbReference type="Pfam" id="PF02931">
    <property type="entry name" value="Neur_chan_LBD"/>
    <property type="match status" value="1"/>
</dbReference>
<dbReference type="PANTHER" id="PTHR18945">
    <property type="entry name" value="NEUROTRANSMITTER GATED ION CHANNEL"/>
    <property type="match status" value="1"/>
</dbReference>
<dbReference type="InterPro" id="IPR002172">
    <property type="entry name" value="LDrepeatLR_classA_rpt"/>
</dbReference>
<accession>A0AAW0V3J6</accession>
<dbReference type="Proteomes" id="UP001487740">
    <property type="component" value="Unassembled WGS sequence"/>
</dbReference>
<feature type="disulfide bond" evidence="6">
    <location>
        <begin position="517"/>
        <end position="529"/>
    </location>
</feature>
<evidence type="ECO:0000256" key="5">
    <source>
        <dbReference type="ARBA" id="ARBA00023157"/>
    </source>
</evidence>
<evidence type="ECO:0000256" key="1">
    <source>
        <dbReference type="ARBA" id="ARBA00004141"/>
    </source>
</evidence>
<dbReference type="GO" id="GO:0005230">
    <property type="term" value="F:extracellular ligand-gated monoatomic ion channel activity"/>
    <property type="evidence" value="ECO:0007669"/>
    <property type="project" value="InterPro"/>
</dbReference>
<dbReference type="SUPFAM" id="SSF63712">
    <property type="entry name" value="Nicotinic receptor ligand binding domain-like"/>
    <property type="match status" value="1"/>
</dbReference>
<dbReference type="Gene3D" id="4.10.400.10">
    <property type="entry name" value="Low-density Lipoprotein Receptor"/>
    <property type="match status" value="1"/>
</dbReference>
<dbReference type="PROSITE" id="PS00236">
    <property type="entry name" value="NEUROTR_ION_CHANNEL"/>
    <property type="match status" value="1"/>
</dbReference>
<dbReference type="Pfam" id="PF00354">
    <property type="entry name" value="Pentaxin"/>
    <property type="match status" value="1"/>
</dbReference>
<dbReference type="AlphaFoldDB" id="A0AAW0V3J6"/>
<dbReference type="Gene3D" id="2.70.170.10">
    <property type="entry name" value="Neurotransmitter-gated ion-channel ligand-binding domain"/>
    <property type="match status" value="1"/>
</dbReference>
<organism evidence="11 12">
    <name type="scientific">Scylla paramamosain</name>
    <name type="common">Mud crab</name>
    <dbReference type="NCBI Taxonomy" id="85552"/>
    <lineage>
        <taxon>Eukaryota</taxon>
        <taxon>Metazoa</taxon>
        <taxon>Ecdysozoa</taxon>
        <taxon>Arthropoda</taxon>
        <taxon>Crustacea</taxon>
        <taxon>Multicrustacea</taxon>
        <taxon>Malacostraca</taxon>
        <taxon>Eumalacostraca</taxon>
        <taxon>Eucarida</taxon>
        <taxon>Decapoda</taxon>
        <taxon>Pleocyemata</taxon>
        <taxon>Brachyura</taxon>
        <taxon>Eubrachyura</taxon>
        <taxon>Portunoidea</taxon>
        <taxon>Portunidae</taxon>
        <taxon>Portuninae</taxon>
        <taxon>Scylla</taxon>
    </lineage>
</organism>
<evidence type="ECO:0000256" key="7">
    <source>
        <dbReference type="PROSITE-ProRule" id="PRU01172"/>
    </source>
</evidence>
<name>A0AAW0V3J6_SCYPA</name>
<dbReference type="Gene3D" id="1.20.58.390">
    <property type="entry name" value="Neurotransmitter-gated ion-channel transmembrane domain"/>
    <property type="match status" value="1"/>
</dbReference>
<feature type="domain" description="Pentraxin (PTX)" evidence="10">
    <location>
        <begin position="92"/>
        <end position="290"/>
    </location>
</feature>
<evidence type="ECO:0000259" key="10">
    <source>
        <dbReference type="PROSITE" id="PS51828"/>
    </source>
</evidence>
<feature type="disulfide bond" evidence="6">
    <location>
        <begin position="524"/>
        <end position="542"/>
    </location>
</feature>
<dbReference type="SUPFAM" id="SSF90112">
    <property type="entry name" value="Neurotransmitter-gated ion-channel transmembrane pore"/>
    <property type="match status" value="1"/>
</dbReference>
<feature type="chain" id="PRO_5043541916" description="Pentraxin (PTX) domain-containing protein" evidence="9">
    <location>
        <begin position="23"/>
        <end position="931"/>
    </location>
</feature>
<protein>
    <recommendedName>
        <fullName evidence="10">Pentraxin (PTX) domain-containing protein</fullName>
    </recommendedName>
</protein>
<feature type="signal peptide" evidence="9">
    <location>
        <begin position="1"/>
        <end position="22"/>
    </location>
</feature>
<dbReference type="SMART" id="SM00192">
    <property type="entry name" value="LDLa"/>
    <property type="match status" value="1"/>
</dbReference>
<evidence type="ECO:0000256" key="4">
    <source>
        <dbReference type="ARBA" id="ARBA00023136"/>
    </source>
</evidence>
<dbReference type="InterPro" id="IPR036734">
    <property type="entry name" value="Neur_chan_lig-bd_sf"/>
</dbReference>
<keyword evidence="2 8" id="KW-0812">Transmembrane</keyword>
<dbReference type="EMBL" id="JARAKH010000002">
    <property type="protein sequence ID" value="KAK8406436.1"/>
    <property type="molecule type" value="Genomic_DNA"/>
</dbReference>
<dbReference type="Pfam" id="PF00057">
    <property type="entry name" value="Ldl_recept_a"/>
    <property type="match status" value="1"/>
</dbReference>
<keyword evidence="12" id="KW-1185">Reference proteome</keyword>
<dbReference type="InterPro" id="IPR006201">
    <property type="entry name" value="Neur_channel"/>
</dbReference>
<keyword evidence="9" id="KW-0732">Signal</keyword>
<evidence type="ECO:0000256" key="6">
    <source>
        <dbReference type="PROSITE-ProRule" id="PRU00124"/>
    </source>
</evidence>
<dbReference type="PROSITE" id="PS51828">
    <property type="entry name" value="PTX_2"/>
    <property type="match status" value="1"/>
</dbReference>
<keyword evidence="4 8" id="KW-0472">Membrane</keyword>
<comment type="caution">
    <text evidence="7">Lacks conserved residue(s) required for the propagation of feature annotation.</text>
</comment>
<evidence type="ECO:0000256" key="3">
    <source>
        <dbReference type="ARBA" id="ARBA00022989"/>
    </source>
</evidence>
<evidence type="ECO:0000256" key="2">
    <source>
        <dbReference type="ARBA" id="ARBA00022692"/>
    </source>
</evidence>